<name>A0A0F9BDJ9_9ZZZZ</name>
<dbReference type="InterPro" id="IPR001258">
    <property type="entry name" value="NHL_repeat"/>
</dbReference>
<dbReference type="EMBL" id="LAZR01038270">
    <property type="protein sequence ID" value="KKL20009.1"/>
    <property type="molecule type" value="Genomic_DNA"/>
</dbReference>
<dbReference type="AlphaFoldDB" id="A0A0F9BDJ9"/>
<dbReference type="SUPFAM" id="SSF101898">
    <property type="entry name" value="NHL repeat"/>
    <property type="match status" value="1"/>
</dbReference>
<dbReference type="InterPro" id="IPR050952">
    <property type="entry name" value="TRIM-NHL_E3_ligases"/>
</dbReference>
<dbReference type="PANTHER" id="PTHR24104:SF25">
    <property type="entry name" value="PROTEIN LIN-41"/>
    <property type="match status" value="1"/>
</dbReference>
<dbReference type="PROSITE" id="PS51125">
    <property type="entry name" value="NHL"/>
    <property type="match status" value="2"/>
</dbReference>
<evidence type="ECO:0000256" key="1">
    <source>
        <dbReference type="ARBA" id="ARBA00022737"/>
    </source>
</evidence>
<dbReference type="Pfam" id="PF17170">
    <property type="entry name" value="DUF5128"/>
    <property type="match status" value="1"/>
</dbReference>
<comment type="caution">
    <text evidence="2">The sequence shown here is derived from an EMBL/GenBank/DDBJ whole genome shotgun (WGS) entry which is preliminary data.</text>
</comment>
<feature type="non-terminal residue" evidence="2">
    <location>
        <position position="290"/>
    </location>
</feature>
<keyword evidence="1" id="KW-0677">Repeat</keyword>
<accession>A0A0F9BDJ9</accession>
<proteinExistence type="predicted"/>
<dbReference type="Gene3D" id="2.120.10.30">
    <property type="entry name" value="TolB, C-terminal domain"/>
    <property type="match status" value="2"/>
</dbReference>
<dbReference type="PANTHER" id="PTHR24104">
    <property type="entry name" value="E3 UBIQUITIN-PROTEIN LIGASE NHLRC1-RELATED"/>
    <property type="match status" value="1"/>
</dbReference>
<gene>
    <name evidence="2" type="ORF">LCGC14_2459760</name>
</gene>
<reference evidence="2" key="1">
    <citation type="journal article" date="2015" name="Nature">
        <title>Complex archaea that bridge the gap between prokaryotes and eukaryotes.</title>
        <authorList>
            <person name="Spang A."/>
            <person name="Saw J.H."/>
            <person name="Jorgensen S.L."/>
            <person name="Zaremba-Niedzwiedzka K."/>
            <person name="Martijn J."/>
            <person name="Lind A.E."/>
            <person name="van Eijk R."/>
            <person name="Schleper C."/>
            <person name="Guy L."/>
            <person name="Ettema T.J."/>
        </authorList>
    </citation>
    <scope>NUCLEOTIDE SEQUENCE</scope>
</reference>
<dbReference type="PROSITE" id="PS51257">
    <property type="entry name" value="PROKAR_LIPOPROTEIN"/>
    <property type="match status" value="1"/>
</dbReference>
<dbReference type="InterPro" id="IPR011042">
    <property type="entry name" value="6-blade_b-propeller_TolB-like"/>
</dbReference>
<dbReference type="GO" id="GO:0008270">
    <property type="term" value="F:zinc ion binding"/>
    <property type="evidence" value="ECO:0007669"/>
    <property type="project" value="UniProtKB-KW"/>
</dbReference>
<evidence type="ECO:0000313" key="2">
    <source>
        <dbReference type="EMBL" id="KKL20009.1"/>
    </source>
</evidence>
<evidence type="ECO:0008006" key="3">
    <source>
        <dbReference type="Google" id="ProtNLM"/>
    </source>
</evidence>
<organism evidence="2">
    <name type="scientific">marine sediment metagenome</name>
    <dbReference type="NCBI Taxonomy" id="412755"/>
    <lineage>
        <taxon>unclassified sequences</taxon>
        <taxon>metagenomes</taxon>
        <taxon>ecological metagenomes</taxon>
    </lineage>
</organism>
<protein>
    <recommendedName>
        <fullName evidence="3">SMP-30/Gluconolactonase/LRE-like region domain-containing protein</fullName>
    </recommendedName>
</protein>
<sequence>MALIQQRTALAVAGVLLGPMLLLGCGPQPSTTEVGRVWPPPPAPARVKLVKIVRGASDLGRPSLLEALGNIIVGKSPPPLLRPQGVAVCKDDYLYVADLKLRGVHVLPLGSGKSVFIDRAEGAPLVSPVGVADFDGKIAVTDSARGEVFLFTPKGKSIGTIRKPGGFKRPTGLAFAAKDKLLYVVDTLANEVCVFDLTGRLVRSFGGRGTGPGKFNYPTHVFVSGDGTAYVTDSLNFRVQVFDPAGRFLFQIGTHGDASGHLGMPKGVGVDAQGHIYVVDSYFDTVQVFD</sequence>